<sequence length="140" mass="15682">MQEPVRFAGFASPVSPTPEELRAWAADPTAGAPQIAAQWDLLLADDPLMPTLVELAADPMCPKRTFALHCLYLYAADAVRTGFRAHPKRKVRKLLDRADSLGDAWVSLWVHNTKALISDPDLFDYKEWCQGGLARRPRRL</sequence>
<dbReference type="OrthoDB" id="2467654at2"/>
<comment type="caution">
    <text evidence="1">The sequence shown here is derived from an EMBL/GenBank/DDBJ whole genome shotgun (WGS) entry which is preliminary data.</text>
</comment>
<dbReference type="RefSeq" id="WP_142039795.1">
    <property type="nucleotide sequence ID" value="NZ_JBHTGS010000001.1"/>
</dbReference>
<evidence type="ECO:0000313" key="2">
    <source>
        <dbReference type="Proteomes" id="UP000317043"/>
    </source>
</evidence>
<keyword evidence="2" id="KW-1185">Reference proteome</keyword>
<protein>
    <submittedName>
        <fullName evidence="1">Uncharacterized protein</fullName>
    </submittedName>
</protein>
<proteinExistence type="predicted"/>
<organism evidence="1 2">
    <name type="scientific">Stackebrandtia endophytica</name>
    <dbReference type="NCBI Taxonomy" id="1496996"/>
    <lineage>
        <taxon>Bacteria</taxon>
        <taxon>Bacillati</taxon>
        <taxon>Actinomycetota</taxon>
        <taxon>Actinomycetes</taxon>
        <taxon>Glycomycetales</taxon>
        <taxon>Glycomycetaceae</taxon>
        <taxon>Stackebrandtia</taxon>
    </lineage>
</organism>
<gene>
    <name evidence="1" type="ORF">FB566_2779</name>
</gene>
<dbReference type="AlphaFoldDB" id="A0A543AXD5"/>
<name>A0A543AXD5_9ACTN</name>
<dbReference type="InParanoid" id="A0A543AXD5"/>
<accession>A0A543AXD5</accession>
<evidence type="ECO:0000313" key="1">
    <source>
        <dbReference type="EMBL" id="TQL77227.1"/>
    </source>
</evidence>
<dbReference type="Proteomes" id="UP000317043">
    <property type="component" value="Unassembled WGS sequence"/>
</dbReference>
<dbReference type="EMBL" id="VFOW01000001">
    <property type="protein sequence ID" value="TQL77227.1"/>
    <property type="molecule type" value="Genomic_DNA"/>
</dbReference>
<reference evidence="1 2" key="1">
    <citation type="submission" date="2019-06" db="EMBL/GenBank/DDBJ databases">
        <title>Sequencing the genomes of 1000 actinobacteria strains.</title>
        <authorList>
            <person name="Klenk H.-P."/>
        </authorList>
    </citation>
    <scope>NUCLEOTIDE SEQUENCE [LARGE SCALE GENOMIC DNA]</scope>
    <source>
        <strain evidence="1 2">DSM 45928</strain>
    </source>
</reference>